<dbReference type="OrthoDB" id="5915636at2"/>
<proteinExistence type="predicted"/>
<organism evidence="3 4">
    <name type="scientific">Acidiferrobacter thiooxydans</name>
    <dbReference type="NCBI Taxonomy" id="163359"/>
    <lineage>
        <taxon>Bacteria</taxon>
        <taxon>Pseudomonadati</taxon>
        <taxon>Pseudomonadota</taxon>
        <taxon>Gammaproteobacteria</taxon>
        <taxon>Acidiferrobacterales</taxon>
        <taxon>Acidiferrobacteraceae</taxon>
        <taxon>Acidiferrobacter</taxon>
    </lineage>
</organism>
<gene>
    <name evidence="3" type="ORF">C4900_14675</name>
</gene>
<name>A0A368HEW7_9GAMM</name>
<feature type="compositionally biased region" description="Pro residues" evidence="1">
    <location>
        <begin position="281"/>
        <end position="295"/>
    </location>
</feature>
<evidence type="ECO:0000256" key="1">
    <source>
        <dbReference type="SAM" id="MobiDB-lite"/>
    </source>
</evidence>
<evidence type="ECO:0000259" key="2">
    <source>
        <dbReference type="Pfam" id="PF01385"/>
    </source>
</evidence>
<evidence type="ECO:0000313" key="3">
    <source>
        <dbReference type="EMBL" id="RCN56973.1"/>
    </source>
</evidence>
<dbReference type="RefSeq" id="WP_114283348.1">
    <property type="nucleotide sequence ID" value="NZ_PSYR01000002.1"/>
</dbReference>
<accession>A0A368HEW7</accession>
<protein>
    <recommendedName>
        <fullName evidence="2">Probable transposase IS891/IS1136/IS1341 domain-containing protein</fullName>
    </recommendedName>
</protein>
<evidence type="ECO:0000313" key="4">
    <source>
        <dbReference type="Proteomes" id="UP000253250"/>
    </source>
</evidence>
<comment type="caution">
    <text evidence="3">The sequence shown here is derived from an EMBL/GenBank/DDBJ whole genome shotgun (WGS) entry which is preliminary data.</text>
</comment>
<dbReference type="Proteomes" id="UP000253250">
    <property type="component" value="Unassembled WGS sequence"/>
</dbReference>
<dbReference type="InterPro" id="IPR001959">
    <property type="entry name" value="Transposase"/>
</dbReference>
<dbReference type="AlphaFoldDB" id="A0A368HEW7"/>
<feature type="domain" description="Probable transposase IS891/IS1136/IS1341" evidence="2">
    <location>
        <begin position="158"/>
        <end position="278"/>
    </location>
</feature>
<feature type="region of interest" description="Disordered" evidence="1">
    <location>
        <begin position="277"/>
        <end position="311"/>
    </location>
</feature>
<reference evidence="3 4" key="1">
    <citation type="submission" date="2018-02" db="EMBL/GenBank/DDBJ databases">
        <title>Insights into the biology of acidophilic members of the Acidiferrobacteraceae family derived from comparative genomic analyses.</title>
        <authorList>
            <person name="Issotta F."/>
            <person name="Thyssen C."/>
            <person name="Mena C."/>
            <person name="Moya A."/>
            <person name="Bellenberg S."/>
            <person name="Sproer C."/>
            <person name="Covarrubias P.C."/>
            <person name="Sand W."/>
            <person name="Quatrini R."/>
            <person name="Vera M."/>
        </authorList>
    </citation>
    <scope>NUCLEOTIDE SEQUENCE [LARGE SCALE GENOMIC DNA]</scope>
    <source>
        <strain evidence="4">m-1</strain>
    </source>
</reference>
<dbReference type="EMBL" id="PSYR01000002">
    <property type="protein sequence ID" value="RCN56973.1"/>
    <property type="molecule type" value="Genomic_DNA"/>
</dbReference>
<dbReference type="Pfam" id="PF01385">
    <property type="entry name" value="OrfB_IS605"/>
    <property type="match status" value="1"/>
</dbReference>
<sequence>MDRVRIVSLKGLRKRPSATIREGQREAARVWMVCRDIHREARQQHGPWPNRDVPQKATKGRFALHSQSVQMGTHAFLANGDTAQKLRNQGRTEIRYPYKDKHLYPLMWSAQAMHREERRMVLSMGRGRPSLIVPKPAWLTEKRACTIVWNGVHQELHICIAHDTKERPLLESTYKHATVDLGQIHQAAVVTNTGEALAVSGRGIRSLKRLHSKQLGAIQKKRSRCQKGSRRWRKLGRTRAKRTLRCKRQVRDLRHKGTRQVGDFCKERGIEALFCRQPGRRAPPPLRPSPQPAPEPAGVRPRTSMTCNRSPNKTVSCLVGRMAHASPGMSVVHPAGIATRRARVLHAATVTSPKGETRGARPVALKATGMSSAR</sequence>
<keyword evidence="4" id="KW-1185">Reference proteome</keyword>